<dbReference type="RefSeq" id="XP_023590068.1">
    <property type="nucleotide sequence ID" value="XM_023734300.1"/>
</dbReference>
<dbReference type="InParanoid" id="A0A2Y9RES8"/>
<sequence>MKLKDKIARGSGNRIAQNIIEEVLHILESFVDLQFKHVSTCAFSDIVKIPIKNFSPSQQKPLMKTILPKLQPLNKLPDESKSSSMISQENIQNTLRQLHSFHSELLTYTANTVNDMLGIIKNKLDREIHQVEPSSVSVFEENTVASEIVSTLMGQCTRFCESLIKNHAKENLIEGTENAYSVNWAELASGMAMTTSKLKGASCGDDLQIQVPSLLFYSEESVKQKDRASSNLPQVPLRYSAGDTSNTSEPMGRLESELNPSCSRDKIQDLSHFDQAMKGNSFLPEDSILQKPPKKSNDSTEAVLTQDMSFEVQEGKNQRVHHREHPRPAVQELGPNEIHLIARYVTTSVVAHFKNFKTRGE</sequence>
<protein>
    <submittedName>
        <fullName evidence="3">Fibrous sheath-interacting protein 2-like</fullName>
    </submittedName>
</protein>
<evidence type="ECO:0000313" key="2">
    <source>
        <dbReference type="Proteomes" id="UP000248480"/>
    </source>
</evidence>
<organism evidence="2 3">
    <name type="scientific">Trichechus manatus latirostris</name>
    <name type="common">Florida manatee</name>
    <dbReference type="NCBI Taxonomy" id="127582"/>
    <lineage>
        <taxon>Eukaryota</taxon>
        <taxon>Metazoa</taxon>
        <taxon>Chordata</taxon>
        <taxon>Craniata</taxon>
        <taxon>Vertebrata</taxon>
        <taxon>Euteleostomi</taxon>
        <taxon>Mammalia</taxon>
        <taxon>Eutheria</taxon>
        <taxon>Afrotheria</taxon>
        <taxon>Sirenia</taxon>
        <taxon>Trichechidae</taxon>
        <taxon>Trichechus</taxon>
    </lineage>
</organism>
<dbReference type="PANTHER" id="PTHR47315:SF3">
    <property type="entry name" value="FIBROUS SHEATH-INTERACTING PROTEIN 2-LIKE"/>
    <property type="match status" value="1"/>
</dbReference>
<feature type="region of interest" description="Disordered" evidence="1">
    <location>
        <begin position="225"/>
        <end position="260"/>
    </location>
</feature>
<dbReference type="PANTHER" id="PTHR47315">
    <property type="entry name" value="FIBROUS SHEATH INTERACTING PROTEIN 2"/>
    <property type="match status" value="1"/>
</dbReference>
<proteinExistence type="predicted"/>
<dbReference type="STRING" id="127582.A0A2Y9RES8"/>
<dbReference type="AlphaFoldDB" id="A0A2Y9RES8"/>
<dbReference type="GeneID" id="111821125"/>
<dbReference type="KEGG" id="tmu:111821125"/>
<accession>A0A2Y9RES8</accession>
<gene>
    <name evidence="3" type="primary">LOC111821125</name>
</gene>
<evidence type="ECO:0000313" key="3">
    <source>
        <dbReference type="RefSeq" id="XP_023590068.1"/>
    </source>
</evidence>
<dbReference type="Proteomes" id="UP000248480">
    <property type="component" value="Unplaced"/>
</dbReference>
<reference evidence="3" key="1">
    <citation type="submission" date="2025-08" db="UniProtKB">
        <authorList>
            <consortium name="RefSeq"/>
        </authorList>
    </citation>
    <scope>IDENTIFICATION</scope>
</reference>
<evidence type="ECO:0000256" key="1">
    <source>
        <dbReference type="SAM" id="MobiDB-lite"/>
    </source>
</evidence>
<dbReference type="InterPro" id="IPR038891">
    <property type="entry name" value="FSIP2"/>
</dbReference>
<name>A0A2Y9RES8_TRIMA</name>
<keyword evidence="2" id="KW-1185">Reference proteome</keyword>